<proteinExistence type="predicted"/>
<reference evidence="2" key="1">
    <citation type="journal article" date="2019" name="bioRxiv">
        <title>The Genome of the Zebra Mussel, Dreissena polymorpha: A Resource for Invasive Species Research.</title>
        <authorList>
            <person name="McCartney M.A."/>
            <person name="Auch B."/>
            <person name="Kono T."/>
            <person name="Mallez S."/>
            <person name="Zhang Y."/>
            <person name="Obille A."/>
            <person name="Becker A."/>
            <person name="Abrahante J.E."/>
            <person name="Garbe J."/>
            <person name="Badalamenti J.P."/>
            <person name="Herman A."/>
            <person name="Mangelson H."/>
            <person name="Liachko I."/>
            <person name="Sullivan S."/>
            <person name="Sone E.D."/>
            <person name="Koren S."/>
            <person name="Silverstein K.A.T."/>
            <person name="Beckman K.B."/>
            <person name="Gohl D.M."/>
        </authorList>
    </citation>
    <scope>NUCLEOTIDE SEQUENCE</scope>
    <source>
        <strain evidence="2">Duluth1</strain>
        <tissue evidence="2">Whole animal</tissue>
    </source>
</reference>
<feature type="transmembrane region" description="Helical" evidence="1">
    <location>
        <begin position="95"/>
        <end position="118"/>
    </location>
</feature>
<keyword evidence="1" id="KW-0472">Membrane</keyword>
<feature type="transmembrane region" description="Helical" evidence="1">
    <location>
        <begin position="66"/>
        <end position="88"/>
    </location>
</feature>
<keyword evidence="1" id="KW-0812">Transmembrane</keyword>
<keyword evidence="1" id="KW-1133">Transmembrane helix</keyword>
<comment type="caution">
    <text evidence="2">The sequence shown here is derived from an EMBL/GenBank/DDBJ whole genome shotgun (WGS) entry which is preliminary data.</text>
</comment>
<feature type="transmembrane region" description="Helical" evidence="1">
    <location>
        <begin position="7"/>
        <end position="33"/>
    </location>
</feature>
<dbReference type="OrthoDB" id="6098647at2759"/>
<evidence type="ECO:0000313" key="3">
    <source>
        <dbReference type="Proteomes" id="UP000828390"/>
    </source>
</evidence>
<gene>
    <name evidence="2" type="ORF">DPMN_079887</name>
</gene>
<dbReference type="AlphaFoldDB" id="A0A9D3YRK8"/>
<evidence type="ECO:0000256" key="1">
    <source>
        <dbReference type="SAM" id="Phobius"/>
    </source>
</evidence>
<dbReference type="Proteomes" id="UP000828390">
    <property type="component" value="Unassembled WGS sequence"/>
</dbReference>
<accession>A0A9D3YRK8</accession>
<name>A0A9D3YRK8_DREPO</name>
<feature type="transmembrane region" description="Helical" evidence="1">
    <location>
        <begin position="124"/>
        <end position="152"/>
    </location>
</feature>
<dbReference type="EMBL" id="JAIWYP010000015">
    <property type="protein sequence ID" value="KAH3704826.1"/>
    <property type="molecule type" value="Genomic_DNA"/>
</dbReference>
<reference evidence="2" key="2">
    <citation type="submission" date="2020-11" db="EMBL/GenBank/DDBJ databases">
        <authorList>
            <person name="McCartney M.A."/>
            <person name="Auch B."/>
            <person name="Kono T."/>
            <person name="Mallez S."/>
            <person name="Becker A."/>
            <person name="Gohl D.M."/>
            <person name="Silverstein K.A.T."/>
            <person name="Koren S."/>
            <person name="Bechman K.B."/>
            <person name="Herman A."/>
            <person name="Abrahante J.E."/>
            <person name="Garbe J."/>
        </authorList>
    </citation>
    <scope>NUCLEOTIDE SEQUENCE</scope>
    <source>
        <strain evidence="2">Duluth1</strain>
        <tissue evidence="2">Whole animal</tissue>
    </source>
</reference>
<sequence>MPDKKQIVSYVAIGLSGLNVLFCILALALNSWLDNGHSSFGLWEVCTGNACVSWDIVAGWMDAVRAFAFLGLFAMVGATVTAVLYEFIIKGNNILLYLTLGLAAGAGFFMMIAFSVFADHSSGSYGAAFALCIIAWLIGWAVAGLCVLIMFLNRTT</sequence>
<organism evidence="2 3">
    <name type="scientific">Dreissena polymorpha</name>
    <name type="common">Zebra mussel</name>
    <name type="synonym">Mytilus polymorpha</name>
    <dbReference type="NCBI Taxonomy" id="45954"/>
    <lineage>
        <taxon>Eukaryota</taxon>
        <taxon>Metazoa</taxon>
        <taxon>Spiralia</taxon>
        <taxon>Lophotrochozoa</taxon>
        <taxon>Mollusca</taxon>
        <taxon>Bivalvia</taxon>
        <taxon>Autobranchia</taxon>
        <taxon>Heteroconchia</taxon>
        <taxon>Euheterodonta</taxon>
        <taxon>Imparidentia</taxon>
        <taxon>Neoheterodontei</taxon>
        <taxon>Myida</taxon>
        <taxon>Dreissenoidea</taxon>
        <taxon>Dreissenidae</taxon>
        <taxon>Dreissena</taxon>
    </lineage>
</organism>
<evidence type="ECO:0000313" key="2">
    <source>
        <dbReference type="EMBL" id="KAH3704826.1"/>
    </source>
</evidence>
<keyword evidence="3" id="KW-1185">Reference proteome</keyword>
<protein>
    <submittedName>
        <fullName evidence="2">Uncharacterized protein</fullName>
    </submittedName>
</protein>